<comment type="caution">
    <text evidence="1">The sequence shown here is derived from an EMBL/GenBank/DDBJ whole genome shotgun (WGS) entry which is preliminary data.</text>
</comment>
<dbReference type="OrthoDB" id="3036022at2759"/>
<dbReference type="AlphaFoldDB" id="A0A8H7DBH8"/>
<dbReference type="Proteomes" id="UP000620124">
    <property type="component" value="Unassembled WGS sequence"/>
</dbReference>
<accession>A0A8H7DBH8</accession>
<evidence type="ECO:0000313" key="2">
    <source>
        <dbReference type="Proteomes" id="UP000620124"/>
    </source>
</evidence>
<sequence length="122" mass="13512">MTTPQDPVMVILKCPAHMSMDVFTQKCEDLMHAIIALPCAENISKYDLCVPNRILDAHLERLGMPIPQGTIVLTSEFPAIENLEALARAPEMENLIEAGKADVGWHLQSCTFAYDMISKIGK</sequence>
<dbReference type="EMBL" id="JACAZI010000003">
    <property type="protein sequence ID" value="KAF7365998.1"/>
    <property type="molecule type" value="Genomic_DNA"/>
</dbReference>
<protein>
    <submittedName>
        <fullName evidence="1">Uncharacterized protein</fullName>
    </submittedName>
</protein>
<evidence type="ECO:0000313" key="1">
    <source>
        <dbReference type="EMBL" id="KAF7365998.1"/>
    </source>
</evidence>
<name>A0A8H7DBH8_9AGAR</name>
<keyword evidence="2" id="KW-1185">Reference proteome</keyword>
<proteinExistence type="predicted"/>
<gene>
    <name evidence="1" type="ORF">MVEN_00475700</name>
</gene>
<reference evidence="1" key="1">
    <citation type="submission" date="2020-05" db="EMBL/GenBank/DDBJ databases">
        <title>Mycena genomes resolve the evolution of fungal bioluminescence.</title>
        <authorList>
            <person name="Tsai I.J."/>
        </authorList>
    </citation>
    <scope>NUCLEOTIDE SEQUENCE</scope>
    <source>
        <strain evidence="1">CCC161011</strain>
    </source>
</reference>
<organism evidence="1 2">
    <name type="scientific">Mycena venus</name>
    <dbReference type="NCBI Taxonomy" id="2733690"/>
    <lineage>
        <taxon>Eukaryota</taxon>
        <taxon>Fungi</taxon>
        <taxon>Dikarya</taxon>
        <taxon>Basidiomycota</taxon>
        <taxon>Agaricomycotina</taxon>
        <taxon>Agaricomycetes</taxon>
        <taxon>Agaricomycetidae</taxon>
        <taxon>Agaricales</taxon>
        <taxon>Marasmiineae</taxon>
        <taxon>Mycenaceae</taxon>
        <taxon>Mycena</taxon>
    </lineage>
</organism>